<sequence length="108" mass="11693">MSQKQVAERIGVSMQQLQKYETAVNRISASRLVEIANVLQVPPAELLAATGCYEAVGMDQYNRAEALVEILSGVSDSTLNLLMAMLHQISSERENSGTEVGINSSPLQ</sequence>
<dbReference type="CDD" id="cd00093">
    <property type="entry name" value="HTH_XRE"/>
    <property type="match status" value="1"/>
</dbReference>
<proteinExistence type="predicted"/>
<organism evidence="2 3">
    <name type="scientific">Paracoccus denitrificans (strain Pd 1222)</name>
    <dbReference type="NCBI Taxonomy" id="318586"/>
    <lineage>
        <taxon>Bacteria</taxon>
        <taxon>Pseudomonadati</taxon>
        <taxon>Pseudomonadota</taxon>
        <taxon>Alphaproteobacteria</taxon>
        <taxon>Rhodobacterales</taxon>
        <taxon>Paracoccaceae</taxon>
        <taxon>Paracoccus</taxon>
    </lineage>
</organism>
<dbReference type="Pfam" id="PF01381">
    <property type="entry name" value="HTH_3"/>
    <property type="match status" value="1"/>
</dbReference>
<dbReference type="GO" id="GO:0003677">
    <property type="term" value="F:DNA binding"/>
    <property type="evidence" value="ECO:0007669"/>
    <property type="project" value="InterPro"/>
</dbReference>
<name>A1B4Q9_PARDP</name>
<evidence type="ECO:0000313" key="2">
    <source>
        <dbReference type="EMBL" id="ABL70503.1"/>
    </source>
</evidence>
<dbReference type="PROSITE" id="PS50943">
    <property type="entry name" value="HTH_CROC1"/>
    <property type="match status" value="1"/>
</dbReference>
<dbReference type="InterPro" id="IPR010982">
    <property type="entry name" value="Lambda_DNA-bd_dom_sf"/>
</dbReference>
<dbReference type="HOGENOM" id="CLU_066192_26_0_5"/>
<keyword evidence="3" id="KW-1185">Reference proteome</keyword>
<dbReference type="Gene3D" id="1.10.260.40">
    <property type="entry name" value="lambda repressor-like DNA-binding domains"/>
    <property type="match status" value="1"/>
</dbReference>
<protein>
    <submittedName>
        <fullName evidence="2">Transcriptional regulator, XRE family</fullName>
    </submittedName>
</protein>
<feature type="domain" description="HTH cro/C1-type" evidence="1">
    <location>
        <begin position="1"/>
        <end position="46"/>
    </location>
</feature>
<dbReference type="AlphaFoldDB" id="A1B4Q9"/>
<dbReference type="EnsemblBacteria" id="ABL70503">
    <property type="protein sequence ID" value="ABL70503"/>
    <property type="gene ID" value="Pden_2415"/>
</dbReference>
<evidence type="ECO:0000313" key="3">
    <source>
        <dbReference type="Proteomes" id="UP000000361"/>
    </source>
</evidence>
<dbReference type="STRING" id="318586.Pden_2415"/>
<dbReference type="eggNOG" id="COG1396">
    <property type="taxonomic scope" value="Bacteria"/>
</dbReference>
<dbReference type="SMART" id="SM00530">
    <property type="entry name" value="HTH_XRE"/>
    <property type="match status" value="1"/>
</dbReference>
<dbReference type="Proteomes" id="UP000000361">
    <property type="component" value="Chromosome 1"/>
</dbReference>
<dbReference type="KEGG" id="pde:Pden_2415"/>
<reference evidence="3" key="1">
    <citation type="submission" date="2006-12" db="EMBL/GenBank/DDBJ databases">
        <title>Complete sequence of chromosome 1 of Paracoccus denitrificans PD1222.</title>
        <authorList>
            <person name="Copeland A."/>
            <person name="Lucas S."/>
            <person name="Lapidus A."/>
            <person name="Barry K."/>
            <person name="Detter J.C."/>
            <person name="Glavina del Rio T."/>
            <person name="Hammon N."/>
            <person name="Israni S."/>
            <person name="Dalin E."/>
            <person name="Tice H."/>
            <person name="Pitluck S."/>
            <person name="Munk A.C."/>
            <person name="Brettin T."/>
            <person name="Bruce D."/>
            <person name="Han C."/>
            <person name="Tapia R."/>
            <person name="Gilna P."/>
            <person name="Schmutz J."/>
            <person name="Larimer F."/>
            <person name="Land M."/>
            <person name="Hauser L."/>
            <person name="Kyrpides N."/>
            <person name="Lykidis A."/>
            <person name="Spiro S."/>
            <person name="Richardson D.J."/>
            <person name="Moir J.W.B."/>
            <person name="Ferguson S.J."/>
            <person name="van Spanning R.J.M."/>
            <person name="Richardson P."/>
        </authorList>
    </citation>
    <scope>NUCLEOTIDE SEQUENCE [LARGE SCALE GENOMIC DNA]</scope>
    <source>
        <strain evidence="3">Pd 1222</strain>
    </source>
</reference>
<dbReference type="SUPFAM" id="SSF47413">
    <property type="entry name" value="lambda repressor-like DNA-binding domains"/>
    <property type="match status" value="1"/>
</dbReference>
<accession>A1B4Q9</accession>
<evidence type="ECO:0000259" key="1">
    <source>
        <dbReference type="PROSITE" id="PS50943"/>
    </source>
</evidence>
<gene>
    <name evidence="2" type="ordered locus">Pden_2415</name>
</gene>
<dbReference type="EMBL" id="CP000489">
    <property type="protein sequence ID" value="ABL70503.1"/>
    <property type="molecule type" value="Genomic_DNA"/>
</dbReference>
<dbReference type="InterPro" id="IPR001387">
    <property type="entry name" value="Cro/C1-type_HTH"/>
</dbReference>